<dbReference type="Pfam" id="PF05147">
    <property type="entry name" value="LANC_like"/>
    <property type="match status" value="1"/>
</dbReference>
<dbReference type="EMBL" id="JBHSBI010000009">
    <property type="protein sequence ID" value="MFC4009295.1"/>
    <property type="molecule type" value="Genomic_DNA"/>
</dbReference>
<reference evidence="2" key="1">
    <citation type="journal article" date="2019" name="Int. J. Syst. Evol. Microbiol.">
        <title>The Global Catalogue of Microorganisms (GCM) 10K type strain sequencing project: providing services to taxonomists for standard genome sequencing and annotation.</title>
        <authorList>
            <consortium name="The Broad Institute Genomics Platform"/>
            <consortium name="The Broad Institute Genome Sequencing Center for Infectious Disease"/>
            <person name="Wu L."/>
            <person name="Ma J."/>
        </authorList>
    </citation>
    <scope>NUCLEOTIDE SEQUENCE [LARGE SCALE GENOMIC DNA]</scope>
    <source>
        <strain evidence="2">TBRC 1276</strain>
    </source>
</reference>
<proteinExistence type="predicted"/>
<dbReference type="PRINTS" id="PR01950">
    <property type="entry name" value="LANCSUPER"/>
</dbReference>
<sequence length="402" mass="42257">MTAARAAEIVEEVAGRLADPAQVAKLANAVAWHPMSLNEGCLGVALLHSELGRREEAQAFLAAAAQARPGRHGLVDGLPALLFAARAAASRPGDHGGLLSRAEPAVRALIKQRVEAETTSRAVRFAAYDVIEGLSGLGRLALAYGDTEPISYLIALTEPITVDGRPVPGWLVPHACVRGEPNGDGHFNLGLAHGIPGPLALLALAYREGYRLPGHERAIERIVTWLLGWADGWSWPPAVTLRQELDGAVPQAPPIRPAWCSGAGGVARALFLAGDALGRPEWRQAAVRALRAALARPWDTWGMVDASLCHGWAGMLHITSRVARESGDTALLEAADGLARRVVDAFRPQAPFGFDYAATDGAEAPLDRVGLLEGAAGIALALHCHAGGEPPSTGWDAALLLN</sequence>
<dbReference type="CDD" id="cd04793">
    <property type="entry name" value="LanC"/>
    <property type="match status" value="1"/>
</dbReference>
<dbReference type="PRINTS" id="PR01955">
    <property type="entry name" value="LANCFRANKIA"/>
</dbReference>
<dbReference type="Gene3D" id="1.50.10.20">
    <property type="match status" value="1"/>
</dbReference>
<evidence type="ECO:0000313" key="2">
    <source>
        <dbReference type="Proteomes" id="UP001595851"/>
    </source>
</evidence>
<dbReference type="InterPro" id="IPR033889">
    <property type="entry name" value="LanC"/>
</dbReference>
<dbReference type="SUPFAM" id="SSF158745">
    <property type="entry name" value="LanC-like"/>
    <property type="match status" value="1"/>
</dbReference>
<name>A0ABV8G881_9ACTN</name>
<comment type="caution">
    <text evidence="1">The sequence shown here is derived from an EMBL/GenBank/DDBJ whole genome shotgun (WGS) entry which is preliminary data.</text>
</comment>
<organism evidence="1 2">
    <name type="scientific">Nonomuraea purpurea</name>
    <dbReference type="NCBI Taxonomy" id="1849276"/>
    <lineage>
        <taxon>Bacteria</taxon>
        <taxon>Bacillati</taxon>
        <taxon>Actinomycetota</taxon>
        <taxon>Actinomycetes</taxon>
        <taxon>Streptosporangiales</taxon>
        <taxon>Streptosporangiaceae</taxon>
        <taxon>Nonomuraea</taxon>
    </lineage>
</organism>
<protein>
    <submittedName>
        <fullName evidence="1">Lanthionine synthetase C family protein</fullName>
    </submittedName>
</protein>
<dbReference type="Proteomes" id="UP001595851">
    <property type="component" value="Unassembled WGS sequence"/>
</dbReference>
<dbReference type="SMART" id="SM01260">
    <property type="entry name" value="LANC_like"/>
    <property type="match status" value="1"/>
</dbReference>
<accession>A0ABV8G881</accession>
<dbReference type="InterPro" id="IPR007822">
    <property type="entry name" value="LANC-like"/>
</dbReference>
<keyword evidence="2" id="KW-1185">Reference proteome</keyword>
<gene>
    <name evidence="1" type="ORF">ACFOY2_18835</name>
</gene>
<dbReference type="RefSeq" id="WP_379529350.1">
    <property type="nucleotide sequence ID" value="NZ_JBHSBI010000009.1"/>
</dbReference>
<evidence type="ECO:0000313" key="1">
    <source>
        <dbReference type="EMBL" id="MFC4009295.1"/>
    </source>
</evidence>